<organism evidence="16 17">
    <name type="scientific">Phenylobacterium ferrooxidans</name>
    <dbReference type="NCBI Taxonomy" id="2982689"/>
    <lineage>
        <taxon>Bacteria</taxon>
        <taxon>Pseudomonadati</taxon>
        <taxon>Pseudomonadota</taxon>
        <taxon>Alphaproteobacteria</taxon>
        <taxon>Caulobacterales</taxon>
        <taxon>Caulobacteraceae</taxon>
        <taxon>Phenylobacterium</taxon>
    </lineage>
</organism>
<keyword evidence="2 11" id="KW-0813">Transport</keyword>
<evidence type="ECO:0000256" key="11">
    <source>
        <dbReference type="PROSITE-ProRule" id="PRU01360"/>
    </source>
</evidence>
<evidence type="ECO:0000256" key="4">
    <source>
        <dbReference type="ARBA" id="ARBA00022496"/>
    </source>
</evidence>
<evidence type="ECO:0000256" key="9">
    <source>
        <dbReference type="ARBA" id="ARBA00023136"/>
    </source>
</evidence>
<keyword evidence="16" id="KW-0675">Receptor</keyword>
<evidence type="ECO:0000256" key="2">
    <source>
        <dbReference type="ARBA" id="ARBA00022448"/>
    </source>
</evidence>
<dbReference type="PROSITE" id="PS52016">
    <property type="entry name" value="TONB_DEPENDENT_REC_3"/>
    <property type="match status" value="1"/>
</dbReference>
<evidence type="ECO:0000313" key="17">
    <source>
        <dbReference type="Proteomes" id="UP001598130"/>
    </source>
</evidence>
<comment type="caution">
    <text evidence="16">The sequence shown here is derived from an EMBL/GenBank/DDBJ whole genome shotgun (WGS) entry which is preliminary data.</text>
</comment>
<reference evidence="16 17" key="1">
    <citation type="submission" date="2022-09" db="EMBL/GenBank/DDBJ databases">
        <title>New species of Phenylobacterium.</title>
        <authorList>
            <person name="Mieszkin S."/>
        </authorList>
    </citation>
    <scope>NUCLEOTIDE SEQUENCE [LARGE SCALE GENOMIC DNA]</scope>
    <source>
        <strain evidence="16 17">HK31-G</strain>
    </source>
</reference>
<dbReference type="EMBL" id="JAOTJD010000050">
    <property type="protein sequence ID" value="MFD3266223.1"/>
    <property type="molecule type" value="Genomic_DNA"/>
</dbReference>
<keyword evidence="3 11" id="KW-1134">Transmembrane beta strand</keyword>
<evidence type="ECO:0000256" key="5">
    <source>
        <dbReference type="ARBA" id="ARBA00022692"/>
    </source>
</evidence>
<keyword evidence="5 11" id="KW-0812">Transmembrane</keyword>
<dbReference type="Pfam" id="PF00593">
    <property type="entry name" value="TonB_dep_Rec_b-barrel"/>
    <property type="match status" value="1"/>
</dbReference>
<accession>A0ABW6CV90</accession>
<comment type="subcellular location">
    <subcellularLocation>
        <location evidence="1 11">Cell outer membrane</location>
        <topology evidence="1 11">Multi-pass membrane protein</topology>
    </subcellularLocation>
</comment>
<evidence type="ECO:0000256" key="7">
    <source>
        <dbReference type="ARBA" id="ARBA00023065"/>
    </source>
</evidence>
<evidence type="ECO:0000256" key="13">
    <source>
        <dbReference type="SAM" id="SignalP"/>
    </source>
</evidence>
<dbReference type="RefSeq" id="WP_377371496.1">
    <property type="nucleotide sequence ID" value="NZ_JAOTJD010000050.1"/>
</dbReference>
<dbReference type="Proteomes" id="UP001598130">
    <property type="component" value="Unassembled WGS sequence"/>
</dbReference>
<dbReference type="PANTHER" id="PTHR32552">
    <property type="entry name" value="FERRICHROME IRON RECEPTOR-RELATED"/>
    <property type="match status" value="1"/>
</dbReference>
<evidence type="ECO:0000256" key="1">
    <source>
        <dbReference type="ARBA" id="ARBA00004571"/>
    </source>
</evidence>
<evidence type="ECO:0000259" key="15">
    <source>
        <dbReference type="Pfam" id="PF07715"/>
    </source>
</evidence>
<evidence type="ECO:0000313" key="16">
    <source>
        <dbReference type="EMBL" id="MFD3266223.1"/>
    </source>
</evidence>
<name>A0ABW6CV90_9CAUL</name>
<evidence type="ECO:0000256" key="8">
    <source>
        <dbReference type="ARBA" id="ARBA00023077"/>
    </source>
</evidence>
<keyword evidence="8 12" id="KW-0798">TonB box</keyword>
<evidence type="ECO:0000259" key="14">
    <source>
        <dbReference type="Pfam" id="PF00593"/>
    </source>
</evidence>
<keyword evidence="6" id="KW-0408">Iron</keyword>
<dbReference type="InterPro" id="IPR000531">
    <property type="entry name" value="Beta-barrel_TonB"/>
</dbReference>
<keyword evidence="13" id="KW-0732">Signal</keyword>
<feature type="signal peptide" evidence="13">
    <location>
        <begin position="1"/>
        <end position="24"/>
    </location>
</feature>
<dbReference type="CDD" id="cd01347">
    <property type="entry name" value="ligand_gated_channel"/>
    <property type="match status" value="1"/>
</dbReference>
<keyword evidence="9 11" id="KW-0472">Membrane</keyword>
<dbReference type="SUPFAM" id="SSF56935">
    <property type="entry name" value="Porins"/>
    <property type="match status" value="1"/>
</dbReference>
<keyword evidence="10 11" id="KW-0998">Cell outer membrane</keyword>
<keyword evidence="7" id="KW-0406">Ion transport</keyword>
<keyword evidence="17" id="KW-1185">Reference proteome</keyword>
<dbReference type="Gene3D" id="2.40.170.20">
    <property type="entry name" value="TonB-dependent receptor, beta-barrel domain"/>
    <property type="match status" value="1"/>
</dbReference>
<comment type="similarity">
    <text evidence="11 12">Belongs to the TonB-dependent receptor family.</text>
</comment>
<evidence type="ECO:0000256" key="10">
    <source>
        <dbReference type="ARBA" id="ARBA00023237"/>
    </source>
</evidence>
<dbReference type="InterPro" id="IPR036942">
    <property type="entry name" value="Beta-barrel_TonB_sf"/>
</dbReference>
<feature type="chain" id="PRO_5046441149" evidence="13">
    <location>
        <begin position="25"/>
        <end position="747"/>
    </location>
</feature>
<keyword evidence="4" id="KW-0410">Iron transport</keyword>
<evidence type="ECO:0000256" key="3">
    <source>
        <dbReference type="ARBA" id="ARBA00022452"/>
    </source>
</evidence>
<evidence type="ECO:0000256" key="6">
    <source>
        <dbReference type="ARBA" id="ARBA00023004"/>
    </source>
</evidence>
<feature type="domain" description="TonB-dependent receptor-like beta-barrel" evidence="14">
    <location>
        <begin position="264"/>
        <end position="710"/>
    </location>
</feature>
<evidence type="ECO:0000256" key="12">
    <source>
        <dbReference type="RuleBase" id="RU003357"/>
    </source>
</evidence>
<protein>
    <submittedName>
        <fullName evidence="16">TonB-dependent receptor</fullName>
    </submittedName>
</protein>
<dbReference type="InterPro" id="IPR039426">
    <property type="entry name" value="TonB-dep_rcpt-like"/>
</dbReference>
<proteinExistence type="inferred from homology"/>
<gene>
    <name evidence="16" type="ORF">OCL97_19945</name>
</gene>
<dbReference type="PANTHER" id="PTHR32552:SF81">
    <property type="entry name" value="TONB-DEPENDENT OUTER MEMBRANE RECEPTOR"/>
    <property type="match status" value="1"/>
</dbReference>
<sequence length="747" mass="81284">MRTNWKLALAASAAWSVFAGQGYAQTTTPGEVEELVVTARRVEENLQTTPVAISAFTAETLQRQGATAITDLQGAVPNLNLVQGRASSNSTNIYIRGIGQPDALQTFDPAVGVYVDDVYYSRIRGTQFDLLDLARVEVLRGPQGTLYGKNTIGGALKLVSRQPDQTVRSQSSVSVGSYDLFEAKVALSGPVSDTLALGFAAMGSARGGYVTDPVNGAEYNDKNTFSSRVALAWTPNERLSVNASADYTKDKSGLSVGQAQNSLTSAFGPVLYPVPLAIPEFNFSTTTTPGLPNETRFEHWGAAVTVAYDLTDTLSLKSITAYRNLDSDDYIDFDATALQLTDALVAVDQDQVSEELQLAYNNGPWQVIGGVYYLRETVKSHQAAFANAYTAPFSFLRTVDDDLKTTSWAAYANASYALTEQLRLSAGVRYTNEEKKYARTTSTFSNLGALNGTFAFKAEETWDDVSPMVSLDYQATEDVFFYGRVSKGFKSGGFNGRANAPGEEQPYAPETAISYEGGVKTQLFDNRARANFTIFYNDYQDFQARVGHSVTSPTQPIPAIDFTVLNAGQLKIYGAELELAANPIAGLSLNAELGYLNAEYGEFSEQRAAVAPATGFTTLDRSWQTPAFSPEWTGRVAGRYEWDLGDTGFVSVGAQARYRSEMALAIDNANLTTRARFPGIFQPSYWLYDAQIVWESSQRRVSAGLYGKNLADEVYKTDAQEFSSVGGIRTAYFGAPRTVMATVTLKY</sequence>
<feature type="domain" description="TonB-dependent receptor plug" evidence="15">
    <location>
        <begin position="46"/>
        <end position="155"/>
    </location>
</feature>
<dbReference type="InterPro" id="IPR012910">
    <property type="entry name" value="Plug_dom"/>
</dbReference>
<dbReference type="Pfam" id="PF07715">
    <property type="entry name" value="Plug"/>
    <property type="match status" value="1"/>
</dbReference>